<dbReference type="PANTHER" id="PTHR43429:SF1">
    <property type="entry name" value="NAD(P)H SULFUR OXIDOREDUCTASE (COA-DEPENDENT)"/>
    <property type="match status" value="1"/>
</dbReference>
<dbReference type="SUPFAM" id="SSF55424">
    <property type="entry name" value="FAD/NAD-linked reductases, dimerisation (C-terminal) domain"/>
    <property type="match status" value="1"/>
</dbReference>
<dbReference type="PROSITE" id="PS50206">
    <property type="entry name" value="RHODANESE_3"/>
    <property type="match status" value="1"/>
</dbReference>
<dbReference type="SUPFAM" id="SSF52821">
    <property type="entry name" value="Rhodanese/Cell cycle control phosphatase"/>
    <property type="match status" value="1"/>
</dbReference>
<dbReference type="InterPro" id="IPR004099">
    <property type="entry name" value="Pyr_nucl-diS_OxRdtase_dimer"/>
</dbReference>
<proteinExistence type="inferred from homology"/>
<organism evidence="8 9">
    <name type="scientific">Listeria booriae</name>
    <dbReference type="NCBI Taxonomy" id="1552123"/>
    <lineage>
        <taxon>Bacteria</taxon>
        <taxon>Bacillati</taxon>
        <taxon>Bacillota</taxon>
        <taxon>Bacilli</taxon>
        <taxon>Bacillales</taxon>
        <taxon>Listeriaceae</taxon>
        <taxon>Listeria</taxon>
    </lineage>
</organism>
<dbReference type="AlphaFoldDB" id="A0A7X1CCV5"/>
<dbReference type="InterPro" id="IPR050260">
    <property type="entry name" value="FAD-bd_OxRdtase"/>
</dbReference>
<comment type="similarity">
    <text evidence="2">Belongs to the class-III pyridine nucleotide-disulfide oxidoreductase family.</text>
</comment>
<dbReference type="SUPFAM" id="SSF51905">
    <property type="entry name" value="FAD/NAD(P)-binding domain"/>
    <property type="match status" value="1"/>
</dbReference>
<comment type="cofactor">
    <cofactor evidence="1">
        <name>FAD</name>
        <dbReference type="ChEBI" id="CHEBI:57692"/>
    </cofactor>
</comment>
<comment type="caution">
    <text evidence="8">The sequence shown here is derived from an EMBL/GenBank/DDBJ whole genome shotgun (WGS) entry which is preliminary data.</text>
</comment>
<dbReference type="PANTHER" id="PTHR43429">
    <property type="entry name" value="PYRIDINE NUCLEOTIDE-DISULFIDE OXIDOREDUCTASE DOMAIN-CONTAINING"/>
    <property type="match status" value="1"/>
</dbReference>
<evidence type="ECO:0000256" key="5">
    <source>
        <dbReference type="ARBA" id="ARBA00023002"/>
    </source>
</evidence>
<evidence type="ECO:0000313" key="9">
    <source>
        <dbReference type="Proteomes" id="UP000533953"/>
    </source>
</evidence>
<dbReference type="RefSeq" id="WP_185418012.1">
    <property type="nucleotide sequence ID" value="NZ_JAASTX010000019.1"/>
</dbReference>
<evidence type="ECO:0000256" key="3">
    <source>
        <dbReference type="ARBA" id="ARBA00022630"/>
    </source>
</evidence>
<evidence type="ECO:0000256" key="6">
    <source>
        <dbReference type="ARBA" id="ARBA00023284"/>
    </source>
</evidence>
<accession>A0A7X1CCV5</accession>
<keyword evidence="6" id="KW-0676">Redox-active center</keyword>
<dbReference type="InterPro" id="IPR036873">
    <property type="entry name" value="Rhodanese-like_dom_sf"/>
</dbReference>
<dbReference type="InterPro" id="IPR023753">
    <property type="entry name" value="FAD/NAD-binding_dom"/>
</dbReference>
<dbReference type="Proteomes" id="UP000533953">
    <property type="component" value="Unassembled WGS sequence"/>
</dbReference>
<dbReference type="InterPro" id="IPR016156">
    <property type="entry name" value="FAD/NAD-linked_Rdtase_dimer_sf"/>
</dbReference>
<keyword evidence="3" id="KW-0285">Flavoprotein</keyword>
<evidence type="ECO:0000259" key="7">
    <source>
        <dbReference type="PROSITE" id="PS50206"/>
    </source>
</evidence>
<dbReference type="PRINTS" id="PR00368">
    <property type="entry name" value="FADPNR"/>
</dbReference>
<evidence type="ECO:0000256" key="2">
    <source>
        <dbReference type="ARBA" id="ARBA00009130"/>
    </source>
</evidence>
<keyword evidence="5" id="KW-0560">Oxidoreductase</keyword>
<dbReference type="InterPro" id="IPR001763">
    <property type="entry name" value="Rhodanese-like_dom"/>
</dbReference>
<keyword evidence="4" id="KW-0274">FAD</keyword>
<dbReference type="Gene3D" id="3.40.250.10">
    <property type="entry name" value="Rhodanese-like domain"/>
    <property type="match status" value="1"/>
</dbReference>
<protein>
    <submittedName>
        <fullName evidence="8">FAD-dependent oxidoreductase</fullName>
    </submittedName>
</protein>
<sequence>MKIIIIGSVAAGTSVAAKARRNTEEDEIVVYDQDTDISYSVCGIPYYIGGEVPTLDTLTPRNAAWFQKRYNVAIHTEHRVMKIHPDQQKIDILNLKTGETVEDFYDELVLAMGAKPVTPVAFESFTDAKDIFHVRNIQDASTIHHYIKEKQPKTALIVGAGFIGLEMAEQLQQSGIDVTIIQRGNQIMKHLDRDMAFRVQQVLEKQGVKITLNTTIEKIKRTDKEKRLATIDNHACERESDMIILAAGVIPNTSLLHGTNITLGSSRAVSIDEKMRTNIPHISAVGDIAESYSLITGKPLYRPLGSTANKMGRIAGDTLTGGLLQHRGILGTGIVRVFDMVVAYTGLTEQEARDEGFEIEVLYNIKPDKADYLGGKELTIKAIADRKTGRVLGAQITGTQGVDKRIDVLATAITFKATAADLFHLDLAYAPPFATTKDPVLYTGMALDNAIHDNPLITPETLIRKQNEGEKMQIIDTRSKKQFEASSVKNAIHIPLSELREQATLLDPTVITVTYCNKGVTGNAAQNILKNKGFQTVYNLSGGNKNYQLYLQLVGD</sequence>
<evidence type="ECO:0000313" key="8">
    <source>
        <dbReference type="EMBL" id="MBC1492830.1"/>
    </source>
</evidence>
<evidence type="ECO:0000256" key="1">
    <source>
        <dbReference type="ARBA" id="ARBA00001974"/>
    </source>
</evidence>
<dbReference type="Pfam" id="PF02852">
    <property type="entry name" value="Pyr_redox_dim"/>
    <property type="match status" value="1"/>
</dbReference>
<dbReference type="GO" id="GO:0016491">
    <property type="term" value="F:oxidoreductase activity"/>
    <property type="evidence" value="ECO:0007669"/>
    <property type="project" value="UniProtKB-KW"/>
</dbReference>
<name>A0A7X1CCV5_9LIST</name>
<dbReference type="PRINTS" id="PR00411">
    <property type="entry name" value="PNDRDTASEI"/>
</dbReference>
<reference evidence="8 9" key="1">
    <citation type="submission" date="2020-03" db="EMBL/GenBank/DDBJ databases">
        <title>Soil Listeria distribution.</title>
        <authorList>
            <person name="Liao J."/>
            <person name="Wiedmann M."/>
        </authorList>
    </citation>
    <scope>NUCLEOTIDE SEQUENCE [LARGE SCALE GENOMIC DNA]</scope>
    <source>
        <strain evidence="8 9">FSL L7-1547</strain>
    </source>
</reference>
<dbReference type="SMART" id="SM00450">
    <property type="entry name" value="RHOD"/>
    <property type="match status" value="1"/>
</dbReference>
<dbReference type="EMBL" id="JAASTX010000019">
    <property type="protein sequence ID" value="MBC1492830.1"/>
    <property type="molecule type" value="Genomic_DNA"/>
</dbReference>
<dbReference type="Pfam" id="PF00581">
    <property type="entry name" value="Rhodanese"/>
    <property type="match status" value="1"/>
</dbReference>
<evidence type="ECO:0000256" key="4">
    <source>
        <dbReference type="ARBA" id="ARBA00022827"/>
    </source>
</evidence>
<gene>
    <name evidence="8" type="ORF">HCI99_13490</name>
</gene>
<feature type="domain" description="Rhodanese" evidence="7">
    <location>
        <begin position="468"/>
        <end position="555"/>
    </location>
</feature>
<dbReference type="Pfam" id="PF07992">
    <property type="entry name" value="Pyr_redox_2"/>
    <property type="match status" value="1"/>
</dbReference>
<dbReference type="InterPro" id="IPR036188">
    <property type="entry name" value="FAD/NAD-bd_sf"/>
</dbReference>
<dbReference type="Gene3D" id="3.50.50.60">
    <property type="entry name" value="FAD/NAD(P)-binding domain"/>
    <property type="match status" value="2"/>
</dbReference>